<accession>A0A5J4J2K7</accession>
<keyword evidence="1 3" id="KW-0732">Signal</keyword>
<protein>
    <recommendedName>
        <fullName evidence="9">BspA family leucine-rich repeat surface protein</fullName>
    </recommendedName>
</protein>
<evidence type="ECO:0000259" key="5">
    <source>
        <dbReference type="PROSITE" id="PS50825"/>
    </source>
</evidence>
<dbReference type="InterPro" id="IPR036116">
    <property type="entry name" value="FN3_sf"/>
</dbReference>
<dbReference type="EMBL" id="BKCG01000006">
    <property type="protein sequence ID" value="GER60268.1"/>
    <property type="molecule type" value="Genomic_DNA"/>
</dbReference>
<feature type="domain" description="PKD" evidence="4">
    <location>
        <begin position="731"/>
        <end position="762"/>
    </location>
</feature>
<dbReference type="CDD" id="cd00146">
    <property type="entry name" value="PKD"/>
    <property type="match status" value="1"/>
</dbReference>
<feature type="domain" description="PKD" evidence="4">
    <location>
        <begin position="89"/>
        <end position="123"/>
    </location>
</feature>
<dbReference type="Pfam" id="PF03382">
    <property type="entry name" value="DUF285"/>
    <property type="match status" value="5"/>
</dbReference>
<name>A0A5J4J2K7_9FLAO</name>
<gene>
    <name evidence="7" type="ORF">ULMA_23760</name>
</gene>
<dbReference type="InterPro" id="IPR026444">
    <property type="entry name" value="Secre_tail"/>
</dbReference>
<evidence type="ECO:0000313" key="7">
    <source>
        <dbReference type="EMBL" id="GER60268.1"/>
    </source>
</evidence>
<dbReference type="Proteomes" id="UP000326509">
    <property type="component" value="Unassembled WGS sequence"/>
</dbReference>
<dbReference type="InterPro" id="IPR011889">
    <property type="entry name" value="Liste_lipo_26"/>
</dbReference>
<dbReference type="NCBIfam" id="TIGR02167">
    <property type="entry name" value="Liste_lipo_26"/>
    <property type="match status" value="6"/>
</dbReference>
<feature type="domain" description="HYR" evidence="5">
    <location>
        <begin position="2513"/>
        <end position="2597"/>
    </location>
</feature>
<dbReference type="InterPro" id="IPR000601">
    <property type="entry name" value="PKD_dom"/>
</dbReference>
<evidence type="ECO:0008006" key="9">
    <source>
        <dbReference type="Google" id="ProtNLM"/>
    </source>
</evidence>
<dbReference type="OrthoDB" id="9813840at2"/>
<dbReference type="InterPro" id="IPR003410">
    <property type="entry name" value="HYR_dom"/>
</dbReference>
<dbReference type="Pfam" id="PF02494">
    <property type="entry name" value="HYR"/>
    <property type="match status" value="1"/>
</dbReference>
<dbReference type="PANTHER" id="PTHR24273:SF32">
    <property type="entry name" value="HYALIN"/>
    <property type="match status" value="1"/>
</dbReference>
<feature type="domain" description="HYR" evidence="5">
    <location>
        <begin position="1868"/>
        <end position="1949"/>
    </location>
</feature>
<proteinExistence type="predicted"/>
<evidence type="ECO:0000256" key="1">
    <source>
        <dbReference type="ARBA" id="ARBA00022729"/>
    </source>
</evidence>
<dbReference type="NCBIfam" id="TIGR04183">
    <property type="entry name" value="Por_Secre_tail"/>
    <property type="match status" value="1"/>
</dbReference>
<dbReference type="Gene3D" id="2.60.40.10">
    <property type="entry name" value="Immunoglobulins"/>
    <property type="match status" value="6"/>
</dbReference>
<dbReference type="InterPro" id="IPR035986">
    <property type="entry name" value="PKD_dom_sf"/>
</dbReference>
<dbReference type="InterPro" id="IPR005046">
    <property type="entry name" value="DUF285"/>
</dbReference>
<keyword evidence="8" id="KW-1185">Reference proteome</keyword>
<dbReference type="SUPFAM" id="SSF49299">
    <property type="entry name" value="PKD domain"/>
    <property type="match status" value="3"/>
</dbReference>
<evidence type="ECO:0000259" key="4">
    <source>
        <dbReference type="PROSITE" id="PS50093"/>
    </source>
</evidence>
<comment type="caution">
    <text evidence="7">The sequence shown here is derived from an EMBL/GenBank/DDBJ whole genome shotgun (WGS) entry which is preliminary data.</text>
</comment>
<dbReference type="RefSeq" id="WP_151674700.1">
    <property type="nucleotide sequence ID" value="NZ_BKCG01000006.1"/>
</dbReference>
<dbReference type="PROSITE" id="PS50825">
    <property type="entry name" value="HYR"/>
    <property type="match status" value="2"/>
</dbReference>
<dbReference type="PROSITE" id="PS50853">
    <property type="entry name" value="FN3"/>
    <property type="match status" value="1"/>
</dbReference>
<evidence type="ECO:0000313" key="8">
    <source>
        <dbReference type="Proteomes" id="UP000326509"/>
    </source>
</evidence>
<organism evidence="7 8">
    <name type="scientific">Patiriisocius marinus</name>
    <dbReference type="NCBI Taxonomy" id="1397112"/>
    <lineage>
        <taxon>Bacteria</taxon>
        <taxon>Pseudomonadati</taxon>
        <taxon>Bacteroidota</taxon>
        <taxon>Flavobacteriia</taxon>
        <taxon>Flavobacteriales</taxon>
        <taxon>Flavobacteriaceae</taxon>
        <taxon>Patiriisocius</taxon>
    </lineage>
</organism>
<evidence type="ECO:0000256" key="2">
    <source>
        <dbReference type="ARBA" id="ARBA00022737"/>
    </source>
</evidence>
<sequence>MKVFYFRTSLQFLFLFITSSISATTLNFSLAEILNETKISAKNVHISLDEVLVTQTIPFVSVWDTEQIGTSADNQITIPINPAFTNYNYTIDWGDGMMDTGVTGAITHTYATPDTYTVSITGTFPAIYFNGTGDRRKIIEIISWGNIQWQSMENAFYGCQNLNFDAIAAPDLSQVTSLKNMFRNATLFNGILNGWDVSTITNISGMFQDCDTFNRPLDAWTTNSITDMSYTFDDANNFNEPLDNWNTGSVTTMASMFRSANDFNQNINNWNVSQVTNMSSMFYASDMAFPLNSWDVSQVTLMNEMFGSTPFNQPLDLWQVGNVTDMSGMFRSTPFNQNIEIWIVSSVTNMASMFERNYSFNQPLNGWDVSSVTNMSNMFAGIFSSITAFDQPLDIWDVSSVTDMSDMFESSSFNQPIGDWDVSSVTIMAGMFDTSSAFNQPIEGWDVSSVTNMAEMFDSAVSFNQPLNAWNVANVSSMNSMFQNANSFNQLLDSWVFNTNINLTRMFRNASAFDQNLGSWNMTIVSNVSQMLNNSGLSETNYNNTLIAWAAQDVVDGLTLGANTLLYCDGRFARQDLIDNQGWTILDDVFNCSFVLCTDIISPEDGDINVPENFNLVWEEVTAATGYYLTVTKDTGGTVTTLLDNVNVGLITTYDFPVDFTPGDIVTAKVVPFNGEGAAEDCITETYTIIESWINSPEAFKLTYNTSTTDSNTTPVNQLKISKNSSYTYNYSIDWGDDQFNNNVTQTITHTYDTPGTYTVSIIGDYPAHYFNYSNTDNIKLITIDQWGSQQWQSMDQSFLNCQNMTYNASDVPDLSQVESMRSTFYQCFLFDADINNWNVSNVTNMSNLFAAAFVFNSPLNSWDVSNVTNMSGLFLVARDFNQPINSWDVSSVTNMYRMFDGNGQPQAFNQPLNDWNVENVIDMGYMFRYTPNFNQPLDLWDVSSVTTMNRMFENATAFNQNIDFWNVENVTNMDAMFSNADAFNEPLNSWNVENVLTMRSMFQSTNVFNQPLNDWNTFSCVNMSSMFQNAVAFDQPLNNWEVATVTNMSYMFDSSLVFNQDISAWNVSQVTNMTSMFEDAFLFDQPLAPWNVNSVVNMTSMFEDAQAFNQPIGGWDVSAVANTTSMFERAQLFDQPLENWNVSSVTIMESMFESAQVFNQNINDWDVSSVTNTRSMFENSTVFNQPLGDWDTGEILTTEKMFNGASAFNQPINTWDTSFVTNMESMFEDAIAYNQELNDWNVASVQTMERMFKGASLFNQNINSWNTREVTTMEEMFEDAIAFNEPLNNWRVRNVTNMSRMFQNATMFNQELSEWDLEEVEMRAMFRLASAFDQYLGDWNLSQTTNLSQMLDNSGMSRMNYDNTVIAWAEQDVPLGLTLGALNVPYCDAFEERESIIANYGWTFSGDVLDCPIPECTQLISPFNTEIDVPVNTNLSWEPAVFARGYRLTATSVPTNTNNVVDIVLVDQTSYNFINDFSGGEVVTVTIVPYNDTGEAMGCTSEIFTIINSPTPTIPACTSLTSPLDGAVDVAVDTDLSWNPISNADGYKISVGTTTGGIDILDNFNVGNVTTYDLLNDLPENSIIYITITPFNEVDDAASCTEESFTTEIIPVPPICTTLTSPLDGTMDVPLDTNLTWMAVPNTTGYLLSVGTTPGGIEVLNSIDVENITTYDFITDLDEDRTYYVRITPYNNVGDAASCTEESFTTETPSNVIAMCMDITVQLDASGSVTITPANIDGGSSDPDGPVILTIDTTSFDCSNIGSNTVTLTVTDNEGNIASCQATVTVEDNVAPIIDCLDNQTEEIQADCMFTIPDYTALANISDNCSSPSITQSPAAGTLVGIGITEVTIDVTDGTNPVSCTFEIEVLDTVAPVVNCADNFTVELDASGMASIIIADIDLGATDNCGVSVMIDITEFTCDNLGDNTVTLTATDGNGLTTMCTTIVTVTDPLFACNAPPVAVCQEVIVSANSDCMGEAVSLDFDGGSTDPEGEALTFTILPEGPYPLGITDVTLTVSDGVLNSSCTTTITVIDNTPPTLTCIDEQIVDADSFCSFTIPDYTTMVTASDNCSTLTVTQFPVAGAIVSSGTTVITVIANDGTNQVSCSFNLVVNDVTTPTANCQDITVQLDASGIATIEAADIDGGSIDSCGNITTTIDISTFDCSNIGDNIVTLTVTDDSGLESICTAIVTVEDIFIPEAVCQNITVQLDATGVASITPADIDNGSTDNCGVPTLEIDVATFDCSNVGDNLVTLTVTDNFGNTNTCIATVTVIDDIAPVANCQNITVQLDATGVISITPADIDNGSTDNCGNVTTTININTFDCSNVGENEVILTVTDASGLSSTCTAIVTVEDNEAPIVNCQDITIELDENGMAAITALDIDGGSTDPCGIATTEIDIDTFDCSNLGDNNVTLTVTDINGNQSNCIAIVTVIGTSATPIAVCQNLTVPLGADGTATIEASALNGGSSGTSCPDSYTISVDTFTCEDIGTPVQVVFTVTNALGESDSCVALVNVVDTLAPEVFCPDDQTVISTGPYMLPDYFATGEAMAIDNCTDPVTVFDQEPSPGTPLEQGTYTITLSAQDSNGFENECTFELTVNDTLGTIDLEPTIATVLLYPNPANNVIRISNPQLIQLEKITIYDLNGRVVLTEILSNIESSAIDVSLLQSATYLVTIESDARTITKRMVKE</sequence>
<dbReference type="Pfam" id="PF18962">
    <property type="entry name" value="Por_Secre_tail"/>
    <property type="match status" value="1"/>
</dbReference>
<dbReference type="SUPFAM" id="SSF49265">
    <property type="entry name" value="Fibronectin type III"/>
    <property type="match status" value="1"/>
</dbReference>
<dbReference type="PANTHER" id="PTHR24273">
    <property type="entry name" value="FI04643P-RELATED"/>
    <property type="match status" value="1"/>
</dbReference>
<dbReference type="InterPro" id="IPR003961">
    <property type="entry name" value="FN3_dom"/>
</dbReference>
<feature type="domain" description="Fibronectin type-III" evidence="6">
    <location>
        <begin position="1611"/>
        <end position="1710"/>
    </location>
</feature>
<dbReference type="PROSITE" id="PS50093">
    <property type="entry name" value="PKD"/>
    <property type="match status" value="2"/>
</dbReference>
<dbReference type="CDD" id="cd00063">
    <property type="entry name" value="FN3"/>
    <property type="match status" value="1"/>
</dbReference>
<dbReference type="InterPro" id="IPR013783">
    <property type="entry name" value="Ig-like_fold"/>
</dbReference>
<keyword evidence="2" id="KW-0677">Repeat</keyword>
<evidence type="ECO:0000259" key="6">
    <source>
        <dbReference type="PROSITE" id="PS50853"/>
    </source>
</evidence>
<evidence type="ECO:0000256" key="3">
    <source>
        <dbReference type="SAM" id="SignalP"/>
    </source>
</evidence>
<feature type="chain" id="PRO_5023826738" description="BspA family leucine-rich repeat surface protein" evidence="3">
    <location>
        <begin position="24"/>
        <end position="2686"/>
    </location>
</feature>
<feature type="signal peptide" evidence="3">
    <location>
        <begin position="1"/>
        <end position="23"/>
    </location>
</feature>
<reference evidence="7 8" key="1">
    <citation type="submission" date="2019-08" db="EMBL/GenBank/DDBJ databases">
        <title>Draft genome sequence of Ulvibacter marinus type strain NBRC 109484.</title>
        <authorList>
            <person name="Kawano K."/>
            <person name="Ushijima N."/>
            <person name="Kihara M."/>
            <person name="Itoh H."/>
        </authorList>
    </citation>
    <scope>NUCLEOTIDE SEQUENCE [LARGE SCALE GENOMIC DNA]</scope>
    <source>
        <strain evidence="7 8">NBRC 109484</strain>
    </source>
</reference>